<dbReference type="Gene3D" id="3.40.50.150">
    <property type="entry name" value="Vaccinia Virus protein VP39"/>
    <property type="match status" value="2"/>
</dbReference>
<comment type="caution">
    <text evidence="3">The sequence shown here is derived from an EMBL/GenBank/DDBJ whole genome shotgun (WGS) entry which is preliminary data.</text>
</comment>
<dbReference type="GO" id="GO:0008168">
    <property type="term" value="F:methyltransferase activity"/>
    <property type="evidence" value="ECO:0007669"/>
    <property type="project" value="UniProtKB-KW"/>
</dbReference>
<reference evidence="4" key="1">
    <citation type="journal article" date="2019" name="Int. J. Syst. Evol. Microbiol.">
        <title>The Global Catalogue of Microorganisms (GCM) 10K type strain sequencing project: providing services to taxonomists for standard genome sequencing and annotation.</title>
        <authorList>
            <consortium name="The Broad Institute Genomics Platform"/>
            <consortium name="The Broad Institute Genome Sequencing Center for Infectious Disease"/>
            <person name="Wu L."/>
            <person name="Ma J."/>
        </authorList>
    </citation>
    <scope>NUCLEOTIDE SEQUENCE [LARGE SCALE GENOMIC DNA]</scope>
    <source>
        <strain evidence="4">CGMCC 4.7676</strain>
    </source>
</reference>
<dbReference type="PANTHER" id="PTHR43861">
    <property type="entry name" value="TRANS-ACONITATE 2-METHYLTRANSFERASE-RELATED"/>
    <property type="match status" value="1"/>
</dbReference>
<dbReference type="Proteomes" id="UP001595645">
    <property type="component" value="Unassembled WGS sequence"/>
</dbReference>
<name>A0ABV7PB10_9PSEU</name>
<gene>
    <name evidence="3" type="ORF">ACFOSH_43535</name>
</gene>
<evidence type="ECO:0000259" key="2">
    <source>
        <dbReference type="Pfam" id="PF08242"/>
    </source>
</evidence>
<dbReference type="GO" id="GO:0032259">
    <property type="term" value="P:methylation"/>
    <property type="evidence" value="ECO:0007669"/>
    <property type="project" value="UniProtKB-KW"/>
</dbReference>
<keyword evidence="3" id="KW-0489">Methyltransferase</keyword>
<evidence type="ECO:0000313" key="4">
    <source>
        <dbReference type="Proteomes" id="UP001595645"/>
    </source>
</evidence>
<dbReference type="RefSeq" id="WP_378247594.1">
    <property type="nucleotide sequence ID" value="NZ_JBHRWK010000160.1"/>
</dbReference>
<evidence type="ECO:0000256" key="1">
    <source>
        <dbReference type="ARBA" id="ARBA00022679"/>
    </source>
</evidence>
<accession>A0ABV7PB10</accession>
<protein>
    <submittedName>
        <fullName evidence="3">Methyltransferase</fullName>
    </submittedName>
</protein>
<organism evidence="3 4">
    <name type="scientific">Amycolatopsis speibonae</name>
    <dbReference type="NCBI Taxonomy" id="1450224"/>
    <lineage>
        <taxon>Bacteria</taxon>
        <taxon>Bacillati</taxon>
        <taxon>Actinomycetota</taxon>
        <taxon>Actinomycetes</taxon>
        <taxon>Pseudonocardiales</taxon>
        <taxon>Pseudonocardiaceae</taxon>
        <taxon>Amycolatopsis</taxon>
    </lineage>
</organism>
<keyword evidence="4" id="KW-1185">Reference proteome</keyword>
<dbReference type="EMBL" id="JBHRWK010000160">
    <property type="protein sequence ID" value="MFC3456334.1"/>
    <property type="molecule type" value="Genomic_DNA"/>
</dbReference>
<dbReference type="InterPro" id="IPR013217">
    <property type="entry name" value="Methyltransf_12"/>
</dbReference>
<dbReference type="PANTHER" id="PTHR43861:SF3">
    <property type="entry name" value="PUTATIVE (AFU_ORTHOLOGUE AFUA_2G14390)-RELATED"/>
    <property type="match status" value="1"/>
</dbReference>
<sequence>MTDIENGATVSAELIASLAEHPWIDAARADGDLVRLRPARAATAVRPEPGPLIAEYLEQWGEVYDFTYSAGSGARSDEPDFAGWKSSETGEPFSAEHMTDWVDRTVDLVLAHSPRFVLELGCGTGLLARKLRPHIEGYVGTDVAQAAVDRLAAEAAPGHAQVRAAAHEVAAPAVRAAMARAGFPATGPDCVLLNSVTQHFPNVDYLTAVVVDALRLLSPGGILVVGDVRDARLLRAHYERIEALSNPDPATLAVRATARARRDDELNFDPATLAEAAAKAGRPVRVTVHPKQLTEDTELVRYRFDAVLSVDTAPAARPGSVPWEGVAALLTAVDSGRAVHVPGIPNRLLSGDAGGVTARELADVLANRDAVVLFDPRNPALLEVVAPASVAPVGVEDLAGSAIAHEPFAGFLTRRLGEVVRSAARRRKSPAPAVAVDPDPLAAAARAADAAVDHADAAEVPAFLGELDRIAVRAMAATLGRARAEGTADEFADALDVAPRHRWILRRWLAALTEEGMAVHHEHGYRLPVPVSRAELEEAIGGLDRVRDGMGYPPAMTRFFQSVFRYLPELLRDEVALQSLLFADGETDTAEGAYRDNPVNRYANGAVAQLLRAQAESVDGRQVRVLEVGAGVGGTTADVLAALADRPKDYLFTDLSRFFLSDAEERFAGTEGVRFGLFDIDGDPASQGVAPGTLDVVLGANVLHNARDLGATLRSFRESLNPGGLLVFVDTSREIRHILASMQFLMSPRPGRDRAGSGDFRAGTDRIFPTEAEWIARLADAGLEPLGSLPAPGHPLHAVGVQVFAAVRPAR</sequence>
<feature type="domain" description="Methyltransferase type 12" evidence="2">
    <location>
        <begin position="118"/>
        <end position="223"/>
    </location>
</feature>
<dbReference type="Pfam" id="PF08242">
    <property type="entry name" value="Methyltransf_12"/>
    <property type="match status" value="2"/>
</dbReference>
<dbReference type="CDD" id="cd02440">
    <property type="entry name" value="AdoMet_MTases"/>
    <property type="match status" value="2"/>
</dbReference>
<keyword evidence="1" id="KW-0808">Transferase</keyword>
<feature type="domain" description="Methyltransferase type 12" evidence="2">
    <location>
        <begin position="626"/>
        <end position="726"/>
    </location>
</feature>
<proteinExistence type="predicted"/>
<dbReference type="InterPro" id="IPR029063">
    <property type="entry name" value="SAM-dependent_MTases_sf"/>
</dbReference>
<dbReference type="SUPFAM" id="SSF53335">
    <property type="entry name" value="S-adenosyl-L-methionine-dependent methyltransferases"/>
    <property type="match status" value="2"/>
</dbReference>
<evidence type="ECO:0000313" key="3">
    <source>
        <dbReference type="EMBL" id="MFC3456334.1"/>
    </source>
</evidence>